<proteinExistence type="predicted"/>
<dbReference type="Proteomes" id="UP000315908">
    <property type="component" value="Unassembled WGS sequence"/>
</dbReference>
<organism evidence="1 2">
    <name type="scientific">Sphingobacterium siyangense</name>
    <dbReference type="NCBI Taxonomy" id="459529"/>
    <lineage>
        <taxon>Bacteria</taxon>
        <taxon>Pseudomonadati</taxon>
        <taxon>Bacteroidota</taxon>
        <taxon>Sphingobacteriia</taxon>
        <taxon>Sphingobacteriales</taxon>
        <taxon>Sphingobacteriaceae</taxon>
        <taxon>Sphingobacterium</taxon>
    </lineage>
</organism>
<protein>
    <submittedName>
        <fullName evidence="1">Uncharacterized protein</fullName>
    </submittedName>
</protein>
<accession>A0A562MFY3</accession>
<dbReference type="RefSeq" id="WP_145328390.1">
    <property type="nucleotide sequence ID" value="NZ_VLKR01000015.1"/>
</dbReference>
<reference evidence="1 2" key="1">
    <citation type="journal article" date="2015" name="Stand. Genomic Sci.">
        <title>Genomic Encyclopedia of Bacterial and Archaeal Type Strains, Phase III: the genomes of soil and plant-associated and newly described type strains.</title>
        <authorList>
            <person name="Whitman W.B."/>
            <person name="Woyke T."/>
            <person name="Klenk H.P."/>
            <person name="Zhou Y."/>
            <person name="Lilburn T.G."/>
            <person name="Beck B.J."/>
            <person name="De Vos P."/>
            <person name="Vandamme P."/>
            <person name="Eisen J.A."/>
            <person name="Garrity G."/>
            <person name="Hugenholtz P."/>
            <person name="Kyrpides N.C."/>
        </authorList>
    </citation>
    <scope>NUCLEOTIDE SEQUENCE [LARGE SCALE GENOMIC DNA]</scope>
    <source>
        <strain evidence="1 2">CGMCC 1.6855</strain>
    </source>
</reference>
<dbReference type="EMBL" id="VLKR01000015">
    <property type="protein sequence ID" value="TWI18809.1"/>
    <property type="molecule type" value="Genomic_DNA"/>
</dbReference>
<name>A0A562MFY3_9SPHI</name>
<gene>
    <name evidence="1" type="ORF">IQ31_02937</name>
</gene>
<dbReference type="OrthoDB" id="1036397at2"/>
<dbReference type="AlphaFoldDB" id="A0A562MFY3"/>
<evidence type="ECO:0000313" key="1">
    <source>
        <dbReference type="EMBL" id="TWI18809.1"/>
    </source>
</evidence>
<sequence length="69" mass="7995">MVAVFKTNVKYQKKAEFVLLVLLAEFPNAKINFDLEDCDKILRIEGTGFSPKEVQRLVQNLNYTCEELE</sequence>
<comment type="caution">
    <text evidence="1">The sequence shown here is derived from an EMBL/GenBank/DDBJ whole genome shotgun (WGS) entry which is preliminary data.</text>
</comment>
<evidence type="ECO:0000313" key="2">
    <source>
        <dbReference type="Proteomes" id="UP000315908"/>
    </source>
</evidence>